<keyword evidence="2" id="KW-1185">Reference proteome</keyword>
<comment type="caution">
    <text evidence="1">The sequence shown here is derived from an EMBL/GenBank/DDBJ whole genome shotgun (WGS) entry which is preliminary data.</text>
</comment>
<sequence length="260" mass="27745">MGREKGIGVPDHRLRNVRALGIPAVLALAFTMGCGPNEDTGAGQGKPDETATAAPSPAVTANGVEKLGAAEILKQARKATASAKYMRVHGRVADEEGRMTLDFRYAGKAKSTGWFTIGAQRVEITRVGSDIYFQGNAAFWTAIGEKAAYKLFKGKFIKTTADNADFKDLAAFTDRTGLFDEVVKAAPGWKKGETGKAGGTPSVVLTSSAGDRIQVATQGRPYVLSMDGGQDNHLEYSAYGQPMEIRRPPARDVVDLEDFA</sequence>
<protein>
    <recommendedName>
        <fullName evidence="3">Lipoprotein</fullName>
    </recommendedName>
</protein>
<dbReference type="Proteomes" id="UP000316706">
    <property type="component" value="Unassembled WGS sequence"/>
</dbReference>
<name>A0A543I7K4_9ACTN</name>
<dbReference type="PROSITE" id="PS51257">
    <property type="entry name" value="PROKAR_LIPOPROTEIN"/>
    <property type="match status" value="1"/>
</dbReference>
<evidence type="ECO:0000313" key="2">
    <source>
        <dbReference type="Proteomes" id="UP000316706"/>
    </source>
</evidence>
<evidence type="ECO:0008006" key="3">
    <source>
        <dbReference type="Google" id="ProtNLM"/>
    </source>
</evidence>
<dbReference type="Gene3D" id="2.50.20.20">
    <property type="match status" value="1"/>
</dbReference>
<gene>
    <name evidence="1" type="ORF">FHX41_0162</name>
</gene>
<evidence type="ECO:0000313" key="1">
    <source>
        <dbReference type="EMBL" id="TQM66583.1"/>
    </source>
</evidence>
<organism evidence="1 2">
    <name type="scientific">Actinomadura hallensis</name>
    <dbReference type="NCBI Taxonomy" id="337895"/>
    <lineage>
        <taxon>Bacteria</taxon>
        <taxon>Bacillati</taxon>
        <taxon>Actinomycetota</taxon>
        <taxon>Actinomycetes</taxon>
        <taxon>Streptosporangiales</taxon>
        <taxon>Thermomonosporaceae</taxon>
        <taxon>Actinomadura</taxon>
    </lineage>
</organism>
<proteinExistence type="predicted"/>
<dbReference type="AlphaFoldDB" id="A0A543I7K4"/>
<dbReference type="EMBL" id="VFPO01000001">
    <property type="protein sequence ID" value="TQM66583.1"/>
    <property type="molecule type" value="Genomic_DNA"/>
</dbReference>
<reference evidence="1 2" key="1">
    <citation type="submission" date="2019-06" db="EMBL/GenBank/DDBJ databases">
        <title>Sequencing the genomes of 1000 actinobacteria strains.</title>
        <authorList>
            <person name="Klenk H.-P."/>
        </authorList>
    </citation>
    <scope>NUCLEOTIDE SEQUENCE [LARGE SCALE GENOMIC DNA]</scope>
    <source>
        <strain evidence="1 2">DSM 45043</strain>
    </source>
</reference>
<accession>A0A543I7K4</accession>